<sequence>MKGPAEMTFKPRHRFINLAQSVLLLAGMGAIGWVALNAIVGPDLALAIVLGSLGGLLLAPGMSKQILIRAYRARRLTGRDFPEGLAILGELARRAGLPRVPELYYIPSALPNAFAMGNPEDSVVCVSDGLLRLLNRRELAGVLAHEIAHVANRDLWIMGLADAMSRAVSLASWFGQVILLLNLPLILMGAAYVPWEVPLLLIFSPTIMALLQLALSRTREYDADLGGARLSGDPEGLASALLKLERSAGRFWEEMILPGRRIPVPSLLRTHPPTEERVRRLRALEAPRRPPHPETALRVPQAGRVEAPRFGPWGVWR</sequence>
<evidence type="ECO:0000259" key="13">
    <source>
        <dbReference type="Pfam" id="PF01435"/>
    </source>
</evidence>
<name>A0A074JHA4_9RHOB</name>
<keyword evidence="3 11" id="KW-0645">Protease</keyword>
<accession>A0A074JHA4</accession>
<dbReference type="GO" id="GO:0006508">
    <property type="term" value="P:proteolysis"/>
    <property type="evidence" value="ECO:0007669"/>
    <property type="project" value="UniProtKB-KW"/>
</dbReference>
<keyword evidence="8 12" id="KW-1133">Transmembrane helix</keyword>
<reference evidence="14 15" key="1">
    <citation type="submission" date="2013-07" db="EMBL/GenBank/DDBJ databases">
        <title>Thioclava pacifica DSM 10166 Genome Sequencing.</title>
        <authorList>
            <person name="Lai Q."/>
            <person name="Shao Z."/>
        </authorList>
    </citation>
    <scope>NUCLEOTIDE SEQUENCE [LARGE SCALE GENOMIC DNA]</scope>
    <source>
        <strain evidence="14 15">DSM 10166</strain>
    </source>
</reference>
<feature type="transmembrane region" description="Helical" evidence="12">
    <location>
        <begin position="197"/>
        <end position="215"/>
    </location>
</feature>
<dbReference type="GO" id="GO:0004222">
    <property type="term" value="F:metalloendopeptidase activity"/>
    <property type="evidence" value="ECO:0007669"/>
    <property type="project" value="InterPro"/>
</dbReference>
<dbReference type="InterPro" id="IPR001915">
    <property type="entry name" value="Peptidase_M48"/>
</dbReference>
<keyword evidence="5" id="KW-0479">Metal-binding</keyword>
<dbReference type="Pfam" id="PF01435">
    <property type="entry name" value="Peptidase_M48"/>
    <property type="match status" value="1"/>
</dbReference>
<protein>
    <recommendedName>
        <fullName evidence="13">Peptidase M48 domain-containing protein</fullName>
    </recommendedName>
</protein>
<dbReference type="GO" id="GO:0005886">
    <property type="term" value="C:plasma membrane"/>
    <property type="evidence" value="ECO:0007669"/>
    <property type="project" value="UniProtKB-SubCell"/>
</dbReference>
<evidence type="ECO:0000256" key="11">
    <source>
        <dbReference type="RuleBase" id="RU003983"/>
    </source>
</evidence>
<proteinExistence type="inferred from homology"/>
<keyword evidence="4 12" id="KW-0812">Transmembrane</keyword>
<dbReference type="AlphaFoldDB" id="A0A074JHA4"/>
<feature type="transmembrane region" description="Helical" evidence="12">
    <location>
        <begin position="46"/>
        <end position="67"/>
    </location>
</feature>
<evidence type="ECO:0000256" key="10">
    <source>
        <dbReference type="ARBA" id="ARBA00023136"/>
    </source>
</evidence>
<evidence type="ECO:0000256" key="1">
    <source>
        <dbReference type="ARBA" id="ARBA00004651"/>
    </source>
</evidence>
<feature type="transmembrane region" description="Helical" evidence="12">
    <location>
        <begin position="167"/>
        <end position="191"/>
    </location>
</feature>
<dbReference type="EMBL" id="AUND01000003">
    <property type="protein sequence ID" value="KEO55280.1"/>
    <property type="molecule type" value="Genomic_DNA"/>
</dbReference>
<gene>
    <name evidence="14" type="ORF">TP2_15925</name>
</gene>
<dbReference type="InterPro" id="IPR050083">
    <property type="entry name" value="HtpX_protease"/>
</dbReference>
<dbReference type="PANTHER" id="PTHR43221">
    <property type="entry name" value="PROTEASE HTPX"/>
    <property type="match status" value="1"/>
</dbReference>
<evidence type="ECO:0000256" key="12">
    <source>
        <dbReference type="SAM" id="Phobius"/>
    </source>
</evidence>
<dbReference type="STRING" id="1353537.TP2_15925"/>
<keyword evidence="15" id="KW-1185">Reference proteome</keyword>
<evidence type="ECO:0000256" key="5">
    <source>
        <dbReference type="ARBA" id="ARBA00022723"/>
    </source>
</evidence>
<dbReference type="CDD" id="cd07339">
    <property type="entry name" value="M48B_HtpX_like"/>
    <property type="match status" value="1"/>
</dbReference>
<comment type="similarity">
    <text evidence="11">Belongs to the peptidase M48 family.</text>
</comment>
<feature type="transmembrane region" description="Helical" evidence="12">
    <location>
        <begin position="21"/>
        <end position="40"/>
    </location>
</feature>
<keyword evidence="10 12" id="KW-0472">Membrane</keyword>
<feature type="domain" description="Peptidase M48" evidence="13">
    <location>
        <begin position="87"/>
        <end position="284"/>
    </location>
</feature>
<keyword evidence="7 11" id="KW-0862">Zinc</keyword>
<dbReference type="Proteomes" id="UP000027432">
    <property type="component" value="Unassembled WGS sequence"/>
</dbReference>
<dbReference type="PANTHER" id="PTHR43221:SF1">
    <property type="entry name" value="PROTEASE HTPX"/>
    <property type="match status" value="1"/>
</dbReference>
<comment type="caution">
    <text evidence="14">The sequence shown here is derived from an EMBL/GenBank/DDBJ whole genome shotgun (WGS) entry which is preliminary data.</text>
</comment>
<evidence type="ECO:0000256" key="9">
    <source>
        <dbReference type="ARBA" id="ARBA00023049"/>
    </source>
</evidence>
<evidence type="ECO:0000256" key="4">
    <source>
        <dbReference type="ARBA" id="ARBA00022692"/>
    </source>
</evidence>
<organism evidence="14 15">
    <name type="scientific">Thioclava pacifica DSM 10166</name>
    <dbReference type="NCBI Taxonomy" id="1353537"/>
    <lineage>
        <taxon>Bacteria</taxon>
        <taxon>Pseudomonadati</taxon>
        <taxon>Pseudomonadota</taxon>
        <taxon>Alphaproteobacteria</taxon>
        <taxon>Rhodobacterales</taxon>
        <taxon>Paracoccaceae</taxon>
        <taxon>Thioclava</taxon>
    </lineage>
</organism>
<dbReference type="GO" id="GO:0046872">
    <property type="term" value="F:metal ion binding"/>
    <property type="evidence" value="ECO:0007669"/>
    <property type="project" value="UniProtKB-KW"/>
</dbReference>
<dbReference type="Gene3D" id="3.30.2010.10">
    <property type="entry name" value="Metalloproteases ('zincins'), catalytic domain"/>
    <property type="match status" value="1"/>
</dbReference>
<evidence type="ECO:0000256" key="2">
    <source>
        <dbReference type="ARBA" id="ARBA00022475"/>
    </source>
</evidence>
<comment type="cofactor">
    <cofactor evidence="11">
        <name>Zn(2+)</name>
        <dbReference type="ChEBI" id="CHEBI:29105"/>
    </cofactor>
    <text evidence="11">Binds 1 zinc ion per subunit.</text>
</comment>
<evidence type="ECO:0000256" key="7">
    <source>
        <dbReference type="ARBA" id="ARBA00022833"/>
    </source>
</evidence>
<keyword evidence="9 11" id="KW-0482">Metalloprotease</keyword>
<keyword evidence="6 11" id="KW-0378">Hydrolase</keyword>
<dbReference type="eggNOG" id="COG0501">
    <property type="taxonomic scope" value="Bacteria"/>
</dbReference>
<evidence type="ECO:0000256" key="8">
    <source>
        <dbReference type="ARBA" id="ARBA00022989"/>
    </source>
</evidence>
<keyword evidence="2" id="KW-1003">Cell membrane</keyword>
<evidence type="ECO:0000313" key="14">
    <source>
        <dbReference type="EMBL" id="KEO55280.1"/>
    </source>
</evidence>
<evidence type="ECO:0000256" key="6">
    <source>
        <dbReference type="ARBA" id="ARBA00022801"/>
    </source>
</evidence>
<evidence type="ECO:0000313" key="15">
    <source>
        <dbReference type="Proteomes" id="UP000027432"/>
    </source>
</evidence>
<evidence type="ECO:0000256" key="3">
    <source>
        <dbReference type="ARBA" id="ARBA00022670"/>
    </source>
</evidence>
<comment type="subcellular location">
    <subcellularLocation>
        <location evidence="1">Cell membrane</location>
        <topology evidence="1">Multi-pass membrane protein</topology>
    </subcellularLocation>
</comment>